<protein>
    <submittedName>
        <fullName evidence="2">Uncharacterized protein</fullName>
    </submittedName>
</protein>
<keyword evidence="3" id="KW-1185">Reference proteome</keyword>
<name>G2GKN1_9ACTN</name>
<proteinExistence type="predicted"/>
<dbReference type="Proteomes" id="UP000004217">
    <property type="component" value="Unassembled WGS sequence"/>
</dbReference>
<feature type="transmembrane region" description="Helical" evidence="1">
    <location>
        <begin position="12"/>
        <end position="31"/>
    </location>
</feature>
<evidence type="ECO:0000313" key="2">
    <source>
        <dbReference type="EMBL" id="EGX55935.1"/>
    </source>
</evidence>
<comment type="caution">
    <text evidence="2">The sequence shown here is derived from an EMBL/GenBank/DDBJ whole genome shotgun (WGS) entry which is preliminary data.</text>
</comment>
<dbReference type="EMBL" id="AGBF01000181">
    <property type="protein sequence ID" value="EGX55935.1"/>
    <property type="molecule type" value="Genomic_DNA"/>
</dbReference>
<sequence length="41" mass="4306">MQEVMNNGTPQAAAIVVLGALAFLVAARYFMGVPVVEVLSK</sequence>
<keyword evidence="1" id="KW-0472">Membrane</keyword>
<dbReference type="AlphaFoldDB" id="G2GKN1"/>
<accession>G2GKN1</accession>
<keyword evidence="1" id="KW-0812">Transmembrane</keyword>
<evidence type="ECO:0000313" key="3">
    <source>
        <dbReference type="Proteomes" id="UP000004217"/>
    </source>
</evidence>
<gene>
    <name evidence="2" type="ORF">SZN_30372</name>
</gene>
<keyword evidence="1" id="KW-1133">Transmembrane helix</keyword>
<organism evidence="2 3">
    <name type="scientific">Streptomyces zinciresistens K42</name>
    <dbReference type="NCBI Taxonomy" id="700597"/>
    <lineage>
        <taxon>Bacteria</taxon>
        <taxon>Bacillati</taxon>
        <taxon>Actinomycetota</taxon>
        <taxon>Actinomycetes</taxon>
        <taxon>Kitasatosporales</taxon>
        <taxon>Streptomycetaceae</taxon>
        <taxon>Streptomyces</taxon>
    </lineage>
</organism>
<evidence type="ECO:0000256" key="1">
    <source>
        <dbReference type="SAM" id="Phobius"/>
    </source>
</evidence>
<reference evidence="2 3" key="1">
    <citation type="submission" date="2011-08" db="EMBL/GenBank/DDBJ databases">
        <authorList>
            <person name="Lin Y."/>
            <person name="Hao X."/>
            <person name="Johnstone L."/>
            <person name="Miller S.J."/>
            <person name="Wei G."/>
            <person name="Rensing C."/>
        </authorList>
    </citation>
    <scope>NUCLEOTIDE SEQUENCE [LARGE SCALE GENOMIC DNA]</scope>
    <source>
        <strain evidence="2 3">K42</strain>
    </source>
</reference>